<protein>
    <submittedName>
        <fullName evidence="1">Uncharacterized protein</fullName>
    </submittedName>
</protein>
<gene>
    <name evidence="1" type="ORF">Ae201684_017202</name>
</gene>
<keyword evidence="2" id="KW-1185">Reference proteome</keyword>
<dbReference type="AlphaFoldDB" id="A0A6G0W9Y8"/>
<proteinExistence type="predicted"/>
<dbReference type="Proteomes" id="UP000481153">
    <property type="component" value="Unassembled WGS sequence"/>
</dbReference>
<reference evidence="1 2" key="1">
    <citation type="submission" date="2019-07" db="EMBL/GenBank/DDBJ databases">
        <title>Genomics analysis of Aphanomyces spp. identifies a new class of oomycete effector associated with host adaptation.</title>
        <authorList>
            <person name="Gaulin E."/>
        </authorList>
    </citation>
    <scope>NUCLEOTIDE SEQUENCE [LARGE SCALE GENOMIC DNA]</scope>
    <source>
        <strain evidence="1 2">ATCC 201684</strain>
    </source>
</reference>
<sequence length="135" mass="15333">MYADDEVDYDYTPHLPGLDHVEQSAAPPPGRPKYLDHLWVLEGIRHGMRPCFDEMPGFPTARNGEHDSGKFPHLLHQLPSRLREGCKEDFVAGVAFAVTLWDSCNPVIVNMADWSSIKQDQRRVHGIRLFAPVFP</sequence>
<name>A0A6G0W9Y8_9STRA</name>
<evidence type="ECO:0000313" key="1">
    <source>
        <dbReference type="EMBL" id="KAF0724036.1"/>
    </source>
</evidence>
<evidence type="ECO:0000313" key="2">
    <source>
        <dbReference type="Proteomes" id="UP000481153"/>
    </source>
</evidence>
<dbReference type="VEuPathDB" id="FungiDB:AeMF1_020460"/>
<accession>A0A6G0W9Y8</accession>
<organism evidence="1 2">
    <name type="scientific">Aphanomyces euteiches</name>
    <dbReference type="NCBI Taxonomy" id="100861"/>
    <lineage>
        <taxon>Eukaryota</taxon>
        <taxon>Sar</taxon>
        <taxon>Stramenopiles</taxon>
        <taxon>Oomycota</taxon>
        <taxon>Saprolegniomycetes</taxon>
        <taxon>Saprolegniales</taxon>
        <taxon>Verrucalvaceae</taxon>
        <taxon>Aphanomyces</taxon>
    </lineage>
</organism>
<comment type="caution">
    <text evidence="1">The sequence shown here is derived from an EMBL/GenBank/DDBJ whole genome shotgun (WGS) entry which is preliminary data.</text>
</comment>
<dbReference type="EMBL" id="VJMJ01000286">
    <property type="protein sequence ID" value="KAF0724036.1"/>
    <property type="molecule type" value="Genomic_DNA"/>
</dbReference>